<feature type="compositionally biased region" description="Low complexity" evidence="1">
    <location>
        <begin position="305"/>
        <end position="343"/>
    </location>
</feature>
<feature type="region of interest" description="Disordered" evidence="1">
    <location>
        <begin position="28"/>
        <end position="55"/>
    </location>
</feature>
<feature type="compositionally biased region" description="Polar residues" evidence="1">
    <location>
        <begin position="28"/>
        <end position="43"/>
    </location>
</feature>
<keyword evidence="3" id="KW-1185">Reference proteome</keyword>
<dbReference type="OrthoDB" id="10560205at2759"/>
<dbReference type="InParanoid" id="S8FTU8"/>
<gene>
    <name evidence="2" type="ORF">FOMPIDRAFT_1048510</name>
</gene>
<evidence type="ECO:0000313" key="3">
    <source>
        <dbReference type="Proteomes" id="UP000015241"/>
    </source>
</evidence>
<name>S8FTU8_FOMSC</name>
<organism evidence="2 3">
    <name type="scientific">Fomitopsis schrenkii</name>
    <name type="common">Brown rot fungus</name>
    <dbReference type="NCBI Taxonomy" id="2126942"/>
    <lineage>
        <taxon>Eukaryota</taxon>
        <taxon>Fungi</taxon>
        <taxon>Dikarya</taxon>
        <taxon>Basidiomycota</taxon>
        <taxon>Agaricomycotina</taxon>
        <taxon>Agaricomycetes</taxon>
        <taxon>Polyporales</taxon>
        <taxon>Fomitopsis</taxon>
    </lineage>
</organism>
<dbReference type="HOGENOM" id="CLU_765122_0_0_1"/>
<proteinExistence type="predicted"/>
<dbReference type="AlphaFoldDB" id="S8FTU8"/>
<evidence type="ECO:0000313" key="2">
    <source>
        <dbReference type="EMBL" id="EPT01615.1"/>
    </source>
</evidence>
<accession>S8FTU8</accession>
<dbReference type="EMBL" id="KE504140">
    <property type="protein sequence ID" value="EPT01615.1"/>
    <property type="molecule type" value="Genomic_DNA"/>
</dbReference>
<feature type="region of interest" description="Disordered" evidence="1">
    <location>
        <begin position="288"/>
        <end position="362"/>
    </location>
</feature>
<reference evidence="2 3" key="1">
    <citation type="journal article" date="2012" name="Science">
        <title>The Paleozoic origin of enzymatic lignin decomposition reconstructed from 31 fungal genomes.</title>
        <authorList>
            <person name="Floudas D."/>
            <person name="Binder M."/>
            <person name="Riley R."/>
            <person name="Barry K."/>
            <person name="Blanchette R.A."/>
            <person name="Henrissat B."/>
            <person name="Martinez A.T."/>
            <person name="Otillar R."/>
            <person name="Spatafora J.W."/>
            <person name="Yadav J.S."/>
            <person name="Aerts A."/>
            <person name="Benoit I."/>
            <person name="Boyd A."/>
            <person name="Carlson A."/>
            <person name="Copeland A."/>
            <person name="Coutinho P.M."/>
            <person name="de Vries R.P."/>
            <person name="Ferreira P."/>
            <person name="Findley K."/>
            <person name="Foster B."/>
            <person name="Gaskell J."/>
            <person name="Glotzer D."/>
            <person name="Gorecki P."/>
            <person name="Heitman J."/>
            <person name="Hesse C."/>
            <person name="Hori C."/>
            <person name="Igarashi K."/>
            <person name="Jurgens J.A."/>
            <person name="Kallen N."/>
            <person name="Kersten P."/>
            <person name="Kohler A."/>
            <person name="Kuees U."/>
            <person name="Kumar T.K.A."/>
            <person name="Kuo A."/>
            <person name="LaButti K."/>
            <person name="Larrondo L.F."/>
            <person name="Lindquist E."/>
            <person name="Ling A."/>
            <person name="Lombard V."/>
            <person name="Lucas S."/>
            <person name="Lundell T."/>
            <person name="Martin R."/>
            <person name="McLaughlin D.J."/>
            <person name="Morgenstern I."/>
            <person name="Morin E."/>
            <person name="Murat C."/>
            <person name="Nagy L.G."/>
            <person name="Nolan M."/>
            <person name="Ohm R.A."/>
            <person name="Patyshakuliyeva A."/>
            <person name="Rokas A."/>
            <person name="Ruiz-Duenas F.J."/>
            <person name="Sabat G."/>
            <person name="Salamov A."/>
            <person name="Samejima M."/>
            <person name="Schmutz J."/>
            <person name="Slot J.C."/>
            <person name="St John F."/>
            <person name="Stenlid J."/>
            <person name="Sun H."/>
            <person name="Sun S."/>
            <person name="Syed K."/>
            <person name="Tsang A."/>
            <person name="Wiebenga A."/>
            <person name="Young D."/>
            <person name="Pisabarro A."/>
            <person name="Eastwood D.C."/>
            <person name="Martin F."/>
            <person name="Cullen D."/>
            <person name="Grigoriev I.V."/>
            <person name="Hibbett D.S."/>
        </authorList>
    </citation>
    <scope>NUCLEOTIDE SEQUENCE</scope>
    <source>
        <strain evidence="3">FP-58527</strain>
    </source>
</reference>
<protein>
    <submittedName>
        <fullName evidence="2">Uncharacterized protein</fullName>
    </submittedName>
</protein>
<sequence length="362" mass="40271">MQEVVVTTEDEEDVTLNRDQNIGEQLAQLSQTADPGDSESGNPSRPRLDKRRHKQLAQWPSLTLAGRYERLGIQPASPANTSLLLPNSGPWKIGTNKVVVGALRILWFHIPWHRRARFYELLQQARENTLNHKHAIAEEDWIREGFAIPVLPLDRYQGELRGLLNNFLEHVQASFEIVVKRICSLWISDSLYQQLRALHNPEYYAMYIAYINRLTAKPQADFTRVIAALVEEMPSAMETKAVDRVIVNNAISMETWQNGTRVKIENESAALRRIEEARQDMEEAQQLLLKRKRPAEDEDGRDDSSSTSGSMQDSAGGTGGTSTMTQGAEEGSSSSAQNESGSALDTAGRTEGVTQGAADASA</sequence>
<evidence type="ECO:0000256" key="1">
    <source>
        <dbReference type="SAM" id="MobiDB-lite"/>
    </source>
</evidence>
<dbReference type="Proteomes" id="UP000015241">
    <property type="component" value="Unassembled WGS sequence"/>
</dbReference>